<protein>
    <recommendedName>
        <fullName evidence="1">Aminoglycoside phosphotransferase domain-containing protein</fullName>
    </recommendedName>
</protein>
<dbReference type="AlphaFoldDB" id="A0AAD5STA3"/>
<dbReference type="InterPro" id="IPR002575">
    <property type="entry name" value="Aminoglycoside_PTrfase"/>
</dbReference>
<dbReference type="InterPro" id="IPR011009">
    <property type="entry name" value="Kinase-like_dom_sf"/>
</dbReference>
<dbReference type="Gene3D" id="3.90.1200.10">
    <property type="match status" value="1"/>
</dbReference>
<dbReference type="EMBL" id="JADGJH010002495">
    <property type="protein sequence ID" value="KAJ3097573.1"/>
    <property type="molecule type" value="Genomic_DNA"/>
</dbReference>
<feature type="domain" description="Aminoglycoside phosphotransferase" evidence="1">
    <location>
        <begin position="56"/>
        <end position="137"/>
    </location>
</feature>
<evidence type="ECO:0000259" key="1">
    <source>
        <dbReference type="Pfam" id="PF01636"/>
    </source>
</evidence>
<sequence length="210" mass="23828">MGKNDSKRKLKYEFTFGNFFSALENFPDLVKGHESTLEEIRSMIETEIEKPFTEGNEEYGLIHGDLWSGNILIPNSGWQVDKDASENTLHVIDWEFAQFSHRSTDFGQLIGDLYERKVFGNLENGVQVMEGLIDGYGPLSDEMAFRTAMYVGMHLVIYYLRRPMSGPRVVSEEAIVAGLTIGRDFMVKAWAKDREFFEGSELASLFTVAG</sequence>
<gene>
    <name evidence="2" type="ORF">HK100_005309</name>
</gene>
<dbReference type="Pfam" id="PF01636">
    <property type="entry name" value="APH"/>
    <property type="match status" value="1"/>
</dbReference>
<organism evidence="2 3">
    <name type="scientific">Physocladia obscura</name>
    <dbReference type="NCBI Taxonomy" id="109957"/>
    <lineage>
        <taxon>Eukaryota</taxon>
        <taxon>Fungi</taxon>
        <taxon>Fungi incertae sedis</taxon>
        <taxon>Chytridiomycota</taxon>
        <taxon>Chytridiomycota incertae sedis</taxon>
        <taxon>Chytridiomycetes</taxon>
        <taxon>Chytridiales</taxon>
        <taxon>Chytriomycetaceae</taxon>
        <taxon>Physocladia</taxon>
    </lineage>
</organism>
<dbReference type="SUPFAM" id="SSF56112">
    <property type="entry name" value="Protein kinase-like (PK-like)"/>
    <property type="match status" value="1"/>
</dbReference>
<evidence type="ECO:0000313" key="2">
    <source>
        <dbReference type="EMBL" id="KAJ3097573.1"/>
    </source>
</evidence>
<comment type="caution">
    <text evidence="2">The sequence shown here is derived from an EMBL/GenBank/DDBJ whole genome shotgun (WGS) entry which is preliminary data.</text>
</comment>
<accession>A0AAD5STA3</accession>
<proteinExistence type="predicted"/>
<name>A0AAD5STA3_9FUNG</name>
<evidence type="ECO:0000313" key="3">
    <source>
        <dbReference type="Proteomes" id="UP001211907"/>
    </source>
</evidence>
<reference evidence="2" key="1">
    <citation type="submission" date="2020-05" db="EMBL/GenBank/DDBJ databases">
        <title>Phylogenomic resolution of chytrid fungi.</title>
        <authorList>
            <person name="Stajich J.E."/>
            <person name="Amses K."/>
            <person name="Simmons R."/>
            <person name="Seto K."/>
            <person name="Myers J."/>
            <person name="Bonds A."/>
            <person name="Quandt C.A."/>
            <person name="Barry K."/>
            <person name="Liu P."/>
            <person name="Grigoriev I."/>
            <person name="Longcore J.E."/>
            <person name="James T.Y."/>
        </authorList>
    </citation>
    <scope>NUCLEOTIDE SEQUENCE</scope>
    <source>
        <strain evidence="2">JEL0513</strain>
    </source>
</reference>
<keyword evidence="3" id="KW-1185">Reference proteome</keyword>
<dbReference type="Proteomes" id="UP001211907">
    <property type="component" value="Unassembled WGS sequence"/>
</dbReference>